<keyword evidence="1" id="KW-0808">Transferase</keyword>
<gene>
    <name evidence="4" type="ORF">J4050_12060</name>
</gene>
<evidence type="ECO:0000256" key="2">
    <source>
        <dbReference type="ARBA" id="ARBA00023315"/>
    </source>
</evidence>
<dbReference type="Gene3D" id="3.40.630.30">
    <property type="match status" value="1"/>
</dbReference>
<dbReference type="PANTHER" id="PTHR43420">
    <property type="entry name" value="ACETYLTRANSFERASE"/>
    <property type="match status" value="1"/>
</dbReference>
<evidence type="ECO:0000313" key="4">
    <source>
        <dbReference type="EMBL" id="MBO3117488.1"/>
    </source>
</evidence>
<feature type="domain" description="N-acetyltransferase" evidence="3">
    <location>
        <begin position="3"/>
        <end position="171"/>
    </location>
</feature>
<comment type="caution">
    <text evidence="4">The sequence shown here is derived from an EMBL/GenBank/DDBJ whole genome shotgun (WGS) entry which is preliminary data.</text>
</comment>
<keyword evidence="2" id="KW-0012">Acyltransferase</keyword>
<dbReference type="PROSITE" id="PS51186">
    <property type="entry name" value="GNAT"/>
    <property type="match status" value="1"/>
</dbReference>
<dbReference type="EMBL" id="JAGEVF010000010">
    <property type="protein sequence ID" value="MBO3117488.1"/>
    <property type="molecule type" value="Genomic_DNA"/>
</dbReference>
<sequence length="171" mass="19876">MHKIIKAIPSDAKQLAQMIPKAFLVAHGSAGSAIEMGNYIFQNFSPENLVKEIANPKFEYHLLYYQNQLVGFSKIIFNTAFQNISKEGNTKMERLYLLPEYHGLGLAKKLFDFNVQLAKENNQKGIWLLVWIKNLRAIRFYEKMGFEKVGDYDFEVSKTNYQPNYILRLTI</sequence>
<keyword evidence="5" id="KW-1185">Reference proteome</keyword>
<dbReference type="InterPro" id="IPR000182">
    <property type="entry name" value="GNAT_dom"/>
</dbReference>
<dbReference type="InterPro" id="IPR016181">
    <property type="entry name" value="Acyl_CoA_acyltransferase"/>
</dbReference>
<reference evidence="4 5" key="1">
    <citation type="submission" date="2021-03" db="EMBL/GenBank/DDBJ databases">
        <title>Winogradskyella sp. nov., isolated from costal sediment.</title>
        <authorList>
            <person name="Gao C."/>
        </authorList>
    </citation>
    <scope>NUCLEOTIDE SEQUENCE [LARGE SCALE GENOMIC DNA]</scope>
    <source>
        <strain evidence="4 5">DF17</strain>
    </source>
</reference>
<dbReference type="Proteomes" id="UP000676776">
    <property type="component" value="Unassembled WGS sequence"/>
</dbReference>
<proteinExistence type="predicted"/>
<dbReference type="CDD" id="cd04301">
    <property type="entry name" value="NAT_SF"/>
    <property type="match status" value="1"/>
</dbReference>
<dbReference type="Pfam" id="PF00583">
    <property type="entry name" value="Acetyltransf_1"/>
    <property type="match status" value="1"/>
</dbReference>
<dbReference type="RefSeq" id="WP_208154846.1">
    <property type="nucleotide sequence ID" value="NZ_JAGEVF010000010.1"/>
</dbReference>
<evidence type="ECO:0000259" key="3">
    <source>
        <dbReference type="PROSITE" id="PS51186"/>
    </source>
</evidence>
<evidence type="ECO:0000313" key="5">
    <source>
        <dbReference type="Proteomes" id="UP000676776"/>
    </source>
</evidence>
<evidence type="ECO:0000256" key="1">
    <source>
        <dbReference type="ARBA" id="ARBA00022679"/>
    </source>
</evidence>
<dbReference type="SUPFAM" id="SSF55729">
    <property type="entry name" value="Acyl-CoA N-acyltransferases (Nat)"/>
    <property type="match status" value="1"/>
</dbReference>
<dbReference type="PANTHER" id="PTHR43420:SF47">
    <property type="entry name" value="N-ACETYLTRANSFERASE DOMAIN-CONTAINING PROTEIN"/>
    <property type="match status" value="1"/>
</dbReference>
<accession>A0ABS3T423</accession>
<name>A0ABS3T423_9FLAO</name>
<protein>
    <submittedName>
        <fullName evidence="4">GNAT family N-acetyltransferase</fullName>
    </submittedName>
</protein>
<organism evidence="4 5">
    <name type="scientific">Winogradskyella pelagia</name>
    <dbReference type="NCBI Taxonomy" id="2819984"/>
    <lineage>
        <taxon>Bacteria</taxon>
        <taxon>Pseudomonadati</taxon>
        <taxon>Bacteroidota</taxon>
        <taxon>Flavobacteriia</taxon>
        <taxon>Flavobacteriales</taxon>
        <taxon>Flavobacteriaceae</taxon>
        <taxon>Winogradskyella</taxon>
    </lineage>
</organism>
<dbReference type="InterPro" id="IPR050680">
    <property type="entry name" value="YpeA/RimI_acetyltransf"/>
</dbReference>